<comment type="caution">
    <text evidence="1">The sequence shown here is derived from an EMBL/GenBank/DDBJ whole genome shotgun (WGS) entry which is preliminary data.</text>
</comment>
<accession>A0A0R1MWE9</accession>
<sequence length="164" mass="18246">MEPTAISEYADWLESHVDDIVSKRAALDEQKVYAIVDALKVLPEPVQTYLTMSQEKYYEDGSSHDLDLDGGSAPVSEVHDRLMVNHVDGVLPENTVHFTYNHEDVYQDGYAPRRDCQIMMYALEVLGAVAGVHGFDLFAENVKADAVVSIALSAKTIADWQQTN</sequence>
<evidence type="ECO:0000313" key="2">
    <source>
        <dbReference type="Proteomes" id="UP000051330"/>
    </source>
</evidence>
<gene>
    <name evidence="1" type="ORF">FD09_GL002836</name>
</gene>
<reference evidence="1 2" key="1">
    <citation type="journal article" date="2015" name="Genome Announc.">
        <title>Expanding the biotechnology potential of lactobacilli through comparative genomics of 213 strains and associated genera.</title>
        <authorList>
            <person name="Sun Z."/>
            <person name="Harris H.M."/>
            <person name="McCann A."/>
            <person name="Guo C."/>
            <person name="Argimon S."/>
            <person name="Zhang W."/>
            <person name="Yang X."/>
            <person name="Jeffery I.B."/>
            <person name="Cooney J.C."/>
            <person name="Kagawa T.F."/>
            <person name="Liu W."/>
            <person name="Song Y."/>
            <person name="Salvetti E."/>
            <person name="Wrobel A."/>
            <person name="Rasinkangas P."/>
            <person name="Parkhill J."/>
            <person name="Rea M.C."/>
            <person name="O'Sullivan O."/>
            <person name="Ritari J."/>
            <person name="Douillard F.P."/>
            <person name="Paul Ross R."/>
            <person name="Yang R."/>
            <person name="Briner A.E."/>
            <person name="Felis G.E."/>
            <person name="de Vos W.M."/>
            <person name="Barrangou R."/>
            <person name="Klaenhammer T.R."/>
            <person name="Caufield P.W."/>
            <person name="Cui Y."/>
            <person name="Zhang H."/>
            <person name="O'Toole P.W."/>
        </authorList>
    </citation>
    <scope>NUCLEOTIDE SEQUENCE [LARGE SCALE GENOMIC DNA]</scope>
    <source>
        <strain evidence="1 2">DSM 12744</strain>
    </source>
</reference>
<dbReference type="AlphaFoldDB" id="A0A0R1MWE9"/>
<keyword evidence="2" id="KW-1185">Reference proteome</keyword>
<dbReference type="Proteomes" id="UP000051330">
    <property type="component" value="Unassembled WGS sequence"/>
</dbReference>
<dbReference type="RefSeq" id="WP_057820516.1">
    <property type="nucleotide sequence ID" value="NZ_AZEC01000007.1"/>
</dbReference>
<organism evidence="1 2">
    <name type="scientific">Schleiferilactobacillus perolens DSM 12744</name>
    <dbReference type="NCBI Taxonomy" id="1423792"/>
    <lineage>
        <taxon>Bacteria</taxon>
        <taxon>Bacillati</taxon>
        <taxon>Bacillota</taxon>
        <taxon>Bacilli</taxon>
        <taxon>Lactobacillales</taxon>
        <taxon>Lactobacillaceae</taxon>
        <taxon>Schleiferilactobacillus</taxon>
    </lineage>
</organism>
<protein>
    <submittedName>
        <fullName evidence="1">Uncharacterized protein</fullName>
    </submittedName>
</protein>
<dbReference type="OrthoDB" id="2314505at2"/>
<evidence type="ECO:0000313" key="1">
    <source>
        <dbReference type="EMBL" id="KRL12519.1"/>
    </source>
</evidence>
<proteinExistence type="predicted"/>
<dbReference type="PATRIC" id="fig|1423792.3.peg.2908"/>
<dbReference type="STRING" id="1423792.FD09_GL002836"/>
<name>A0A0R1MWE9_9LACO</name>
<dbReference type="EMBL" id="AZEC01000007">
    <property type="protein sequence ID" value="KRL12519.1"/>
    <property type="molecule type" value="Genomic_DNA"/>
</dbReference>